<dbReference type="KEGG" id="ebm:SG0102_08470"/>
<name>A0A3G9JLN3_9FIRM</name>
<gene>
    <name evidence="2" type="ORF">SG0102_08470</name>
</gene>
<dbReference type="Proteomes" id="UP000268059">
    <property type="component" value="Chromosome"/>
</dbReference>
<dbReference type="Gene3D" id="3.30.420.40">
    <property type="match status" value="2"/>
</dbReference>
<dbReference type="OrthoDB" id="9795247at2"/>
<protein>
    <submittedName>
        <fullName evidence="2">Sugar kinase</fullName>
    </submittedName>
</protein>
<reference evidence="2 3" key="1">
    <citation type="submission" date="2018-11" db="EMBL/GenBank/DDBJ databases">
        <title>Novel Erysipelotrichaceae bacterium isolated from small intestine of a swine.</title>
        <authorList>
            <person name="Kim J.S."/>
            <person name="Choe H."/>
            <person name="Lee Y.R."/>
            <person name="Kim K.M."/>
            <person name="Park D.S."/>
        </authorList>
    </citation>
    <scope>NUCLEOTIDE SEQUENCE [LARGE SCALE GENOMIC DNA]</scope>
    <source>
        <strain evidence="2 3">SG0102</strain>
    </source>
</reference>
<keyword evidence="2" id="KW-0808">Transferase</keyword>
<accession>A0A3G9JLN3</accession>
<dbReference type="PANTHER" id="PTHR18964:SF170">
    <property type="entry name" value="SUGAR KINASE"/>
    <property type="match status" value="1"/>
</dbReference>
<proteinExistence type="inferred from homology"/>
<evidence type="ECO:0000313" key="2">
    <source>
        <dbReference type="EMBL" id="BBH25913.1"/>
    </source>
</evidence>
<dbReference type="InParanoid" id="A0A3G9JLN3"/>
<keyword evidence="2" id="KW-0418">Kinase</keyword>
<dbReference type="RefSeq" id="WP_125118831.1">
    <property type="nucleotide sequence ID" value="NZ_AP019309.1"/>
</dbReference>
<dbReference type="AlphaFoldDB" id="A0A3G9JLN3"/>
<sequence>MHYFVLDIGGSSIKYALMDEQAQFLDQGKVPTPVTSLEDLYQTIEDLMKGYDDVAGVGISMPGIIDPEKGYAYTSGALGYYNDTYFARDLSARLGVPVTIGNDAKCAANAEIGFGVLKDVDDAAVIILGTGIGGCLVKDHKVHTGKHFSAGEVSGMITSYEHADDANYSWCMRNGIIGLLSRVQEHLHTDTKYTGEEIFAMAHEGNQDVLAAINEFSREVAIQLMNINTLFDCEKIAIGGGISAQSLLMEDINKNYQDLYAYHHSVGMPVRMTEIVPCAYRNDANLLGALYQHLSKQ</sequence>
<dbReference type="GO" id="GO:0016301">
    <property type="term" value="F:kinase activity"/>
    <property type="evidence" value="ECO:0007669"/>
    <property type="project" value="UniProtKB-KW"/>
</dbReference>
<comment type="similarity">
    <text evidence="1">Belongs to the ROK (NagC/XylR) family.</text>
</comment>
<dbReference type="InterPro" id="IPR043129">
    <property type="entry name" value="ATPase_NBD"/>
</dbReference>
<evidence type="ECO:0000313" key="3">
    <source>
        <dbReference type="Proteomes" id="UP000268059"/>
    </source>
</evidence>
<dbReference type="PANTHER" id="PTHR18964">
    <property type="entry name" value="ROK (REPRESSOR, ORF, KINASE) FAMILY"/>
    <property type="match status" value="1"/>
</dbReference>
<dbReference type="CDD" id="cd24152">
    <property type="entry name" value="ASKHA_NBD_ROK-like"/>
    <property type="match status" value="1"/>
</dbReference>
<keyword evidence="3" id="KW-1185">Reference proteome</keyword>
<evidence type="ECO:0000256" key="1">
    <source>
        <dbReference type="ARBA" id="ARBA00006479"/>
    </source>
</evidence>
<organism evidence="2 3">
    <name type="scientific">Intestinibaculum porci</name>
    <dbReference type="NCBI Taxonomy" id="2487118"/>
    <lineage>
        <taxon>Bacteria</taxon>
        <taxon>Bacillati</taxon>
        <taxon>Bacillota</taxon>
        <taxon>Erysipelotrichia</taxon>
        <taxon>Erysipelotrichales</taxon>
        <taxon>Erysipelotrichaceae</taxon>
        <taxon>Intestinibaculum</taxon>
    </lineage>
</organism>
<dbReference type="EMBL" id="AP019309">
    <property type="protein sequence ID" value="BBH25913.1"/>
    <property type="molecule type" value="Genomic_DNA"/>
</dbReference>
<dbReference type="SUPFAM" id="SSF53067">
    <property type="entry name" value="Actin-like ATPase domain"/>
    <property type="match status" value="1"/>
</dbReference>
<dbReference type="Pfam" id="PF00480">
    <property type="entry name" value="ROK"/>
    <property type="match status" value="1"/>
</dbReference>
<dbReference type="InterPro" id="IPR000600">
    <property type="entry name" value="ROK"/>
</dbReference>